<gene>
    <name evidence="1" type="ORF">K435DRAFT_654928</name>
</gene>
<feature type="non-terminal residue" evidence="1">
    <location>
        <position position="1"/>
    </location>
</feature>
<accession>A0A4S8MGJ4</accession>
<protein>
    <submittedName>
        <fullName evidence="1">Uncharacterized protein</fullName>
    </submittedName>
</protein>
<dbReference type="AlphaFoldDB" id="A0A4S8MGJ4"/>
<evidence type="ECO:0000313" key="2">
    <source>
        <dbReference type="Proteomes" id="UP000297245"/>
    </source>
</evidence>
<reference evidence="1 2" key="1">
    <citation type="journal article" date="2019" name="Nat. Ecol. Evol.">
        <title>Megaphylogeny resolves global patterns of mushroom evolution.</title>
        <authorList>
            <person name="Varga T."/>
            <person name="Krizsan K."/>
            <person name="Foldi C."/>
            <person name="Dima B."/>
            <person name="Sanchez-Garcia M."/>
            <person name="Sanchez-Ramirez S."/>
            <person name="Szollosi G.J."/>
            <person name="Szarkandi J.G."/>
            <person name="Papp V."/>
            <person name="Albert L."/>
            <person name="Andreopoulos W."/>
            <person name="Angelini C."/>
            <person name="Antonin V."/>
            <person name="Barry K.W."/>
            <person name="Bougher N.L."/>
            <person name="Buchanan P."/>
            <person name="Buyck B."/>
            <person name="Bense V."/>
            <person name="Catcheside P."/>
            <person name="Chovatia M."/>
            <person name="Cooper J."/>
            <person name="Damon W."/>
            <person name="Desjardin D."/>
            <person name="Finy P."/>
            <person name="Geml J."/>
            <person name="Haridas S."/>
            <person name="Hughes K."/>
            <person name="Justo A."/>
            <person name="Karasinski D."/>
            <person name="Kautmanova I."/>
            <person name="Kiss B."/>
            <person name="Kocsube S."/>
            <person name="Kotiranta H."/>
            <person name="LaButti K.M."/>
            <person name="Lechner B.E."/>
            <person name="Liimatainen K."/>
            <person name="Lipzen A."/>
            <person name="Lukacs Z."/>
            <person name="Mihaltcheva S."/>
            <person name="Morgado L.N."/>
            <person name="Niskanen T."/>
            <person name="Noordeloos M.E."/>
            <person name="Ohm R.A."/>
            <person name="Ortiz-Santana B."/>
            <person name="Ovrebo C."/>
            <person name="Racz N."/>
            <person name="Riley R."/>
            <person name="Savchenko A."/>
            <person name="Shiryaev A."/>
            <person name="Soop K."/>
            <person name="Spirin V."/>
            <person name="Szebenyi C."/>
            <person name="Tomsovsky M."/>
            <person name="Tulloss R.E."/>
            <person name="Uehling J."/>
            <person name="Grigoriev I.V."/>
            <person name="Vagvolgyi C."/>
            <person name="Papp T."/>
            <person name="Martin F.M."/>
            <person name="Miettinen O."/>
            <person name="Hibbett D.S."/>
            <person name="Nagy L.G."/>
        </authorList>
    </citation>
    <scope>NUCLEOTIDE SEQUENCE [LARGE SCALE GENOMIC DNA]</scope>
    <source>
        <strain evidence="1 2">CBS 962.96</strain>
    </source>
</reference>
<dbReference type="EMBL" id="ML179087">
    <property type="protein sequence ID" value="THV01611.1"/>
    <property type="molecule type" value="Genomic_DNA"/>
</dbReference>
<proteinExistence type="predicted"/>
<organism evidence="1 2">
    <name type="scientific">Dendrothele bispora (strain CBS 962.96)</name>
    <dbReference type="NCBI Taxonomy" id="1314807"/>
    <lineage>
        <taxon>Eukaryota</taxon>
        <taxon>Fungi</taxon>
        <taxon>Dikarya</taxon>
        <taxon>Basidiomycota</taxon>
        <taxon>Agaricomycotina</taxon>
        <taxon>Agaricomycetes</taxon>
        <taxon>Agaricomycetidae</taxon>
        <taxon>Agaricales</taxon>
        <taxon>Agaricales incertae sedis</taxon>
        <taxon>Dendrothele</taxon>
    </lineage>
</organism>
<evidence type="ECO:0000313" key="1">
    <source>
        <dbReference type="EMBL" id="THV01611.1"/>
    </source>
</evidence>
<sequence>TQKLSTRQKICAVMTEHLRESGNEQTLRFWTNMLLALDLLTTDGMSDEETFEEGGEVVKVVKDPQFRHPDFRALLAYVDATPRKMKMLFNQSGRKPLRRVVSDLITERIPPAKLPSTFYRPEYLALMMKGLVPWVPLDEGTALSVSGLISELIDIEDGRAFLER</sequence>
<name>A0A4S8MGJ4_DENBC</name>
<dbReference type="OrthoDB" id="2821498at2759"/>
<keyword evidence="2" id="KW-1185">Reference proteome</keyword>
<dbReference type="Proteomes" id="UP000297245">
    <property type="component" value="Unassembled WGS sequence"/>
</dbReference>